<dbReference type="InterPro" id="IPR056948">
    <property type="entry name" value="PNGaseA_N"/>
</dbReference>
<evidence type="ECO:0000313" key="3">
    <source>
        <dbReference type="Proteomes" id="UP000195402"/>
    </source>
</evidence>
<dbReference type="OrthoDB" id="339900at2759"/>
<evidence type="ECO:0000313" key="2">
    <source>
        <dbReference type="EMBL" id="OVA13619.1"/>
    </source>
</evidence>
<organism evidence="2 3">
    <name type="scientific">Macleaya cordata</name>
    <name type="common">Five-seeded plume-poppy</name>
    <name type="synonym">Bocconia cordata</name>
    <dbReference type="NCBI Taxonomy" id="56857"/>
    <lineage>
        <taxon>Eukaryota</taxon>
        <taxon>Viridiplantae</taxon>
        <taxon>Streptophyta</taxon>
        <taxon>Embryophyta</taxon>
        <taxon>Tracheophyta</taxon>
        <taxon>Spermatophyta</taxon>
        <taxon>Magnoliopsida</taxon>
        <taxon>Ranunculales</taxon>
        <taxon>Papaveraceae</taxon>
        <taxon>Papaveroideae</taxon>
        <taxon>Macleaya</taxon>
    </lineage>
</organism>
<gene>
    <name evidence="2" type="ORF">BVC80_373g11</name>
</gene>
<dbReference type="AlphaFoldDB" id="A0A200QT39"/>
<proteinExistence type="predicted"/>
<dbReference type="InParanoid" id="A0A200QT39"/>
<dbReference type="EMBL" id="MVGT01001103">
    <property type="protein sequence ID" value="OVA13619.1"/>
    <property type="molecule type" value="Genomic_DNA"/>
</dbReference>
<dbReference type="OMA" id="TNANQEF"/>
<dbReference type="InterPro" id="IPR021102">
    <property type="entry name" value="PNGase_A"/>
</dbReference>
<protein>
    <submittedName>
        <fullName evidence="2">Peptide-N4-(N-acetyl-beta-glucosaminyl)asparagine amidase A</fullName>
    </submittedName>
</protein>
<dbReference type="FunCoup" id="A0A200QT39">
    <property type="interactions" value="769"/>
</dbReference>
<dbReference type="Pfam" id="PF25156">
    <property type="entry name" value="PNGase_A_C"/>
    <property type="match status" value="1"/>
</dbReference>
<name>A0A200QT39_MACCD</name>
<sequence length="540" mass="60172">MTTSFQVTKPIKLPNTKHCSSLVFQHDFNPTKDVAPVLANYNPPPSNCQSEDFSKIVLELKATYDGGQLERIFGVWLGGVELLRSSAPQAGATGVTWTVEKDITKYSSLLKSPQTLAVYLLHRLDGTIPGIYHVDITFHLYPAEQPPSPPSSGITSPADLILPISRNLPLNDGLWFSVKNSIDIQSKQFKIPQNAYRAVLEVYVSFHNSDEFWYTHSSNEFIIANNLTAYWPGNGPFREVVVSLDGDEMGAVWPFTVIYNAGLNPSLWTPITGIGSFDLPSYDIEVTPFLGKLLDGKQHEFGFRVTNALDEWFIDANLHIWLDHKSKKTSGKLINHEIPRPTISSASKFKGFEGSFVTNVFRSISSSGWVKSSHGKITTHSFQDFNFTNLMKILKDGNSMILNQTIDENNRVYAMLPSYLYSVERYANVSLGFNEQIARGSSSTDFAISTLTNTQNGQSVMFDKRFEVIGGIGSTQQVYSYYGPDECYFWNVSSTDNTILYNITGDSCLQGSQDSSSGLEHGRWKPFPVQSASLESDLVE</sequence>
<comment type="caution">
    <text evidence="2">The sequence shown here is derived from an EMBL/GenBank/DDBJ whole genome shotgun (WGS) entry which is preliminary data.</text>
</comment>
<evidence type="ECO:0000259" key="1">
    <source>
        <dbReference type="Pfam" id="PF12222"/>
    </source>
</evidence>
<dbReference type="Proteomes" id="UP000195402">
    <property type="component" value="Unassembled WGS sequence"/>
</dbReference>
<reference evidence="2 3" key="1">
    <citation type="journal article" date="2017" name="Mol. Plant">
        <title>The Genome of Medicinal Plant Macleaya cordata Provides New Insights into Benzylisoquinoline Alkaloids Metabolism.</title>
        <authorList>
            <person name="Liu X."/>
            <person name="Liu Y."/>
            <person name="Huang P."/>
            <person name="Ma Y."/>
            <person name="Qing Z."/>
            <person name="Tang Q."/>
            <person name="Cao H."/>
            <person name="Cheng P."/>
            <person name="Zheng Y."/>
            <person name="Yuan Z."/>
            <person name="Zhou Y."/>
            <person name="Liu J."/>
            <person name="Tang Z."/>
            <person name="Zhuo Y."/>
            <person name="Zhang Y."/>
            <person name="Yu L."/>
            <person name="Huang J."/>
            <person name="Yang P."/>
            <person name="Peng Q."/>
            <person name="Zhang J."/>
            <person name="Jiang W."/>
            <person name="Zhang Z."/>
            <person name="Lin K."/>
            <person name="Ro D.K."/>
            <person name="Chen X."/>
            <person name="Xiong X."/>
            <person name="Shang Y."/>
            <person name="Huang S."/>
            <person name="Zeng J."/>
        </authorList>
    </citation>
    <scope>NUCLEOTIDE SEQUENCE [LARGE SCALE GENOMIC DNA]</scope>
    <source>
        <strain evidence="3">cv. BLH2017</strain>
        <tissue evidence="2">Root</tissue>
    </source>
</reference>
<dbReference type="PANTHER" id="PTHR31104">
    <property type="entry name" value="PEPTIDE-N4-(N-ACETYL-BETA-GLUCOSAMINYL)ASPARAGINE AMIDASE A PROTEIN"/>
    <property type="match status" value="1"/>
</dbReference>
<dbReference type="STRING" id="56857.A0A200QT39"/>
<feature type="domain" description="Peptide N-acetyl-beta-D-glucosaminyl asparaginase amidase A N-terminal" evidence="1">
    <location>
        <begin position="16"/>
        <end position="336"/>
    </location>
</feature>
<accession>A0A200QT39</accession>
<dbReference type="Pfam" id="PF12222">
    <property type="entry name" value="PNGaseA"/>
    <property type="match status" value="1"/>
</dbReference>
<keyword evidence="3" id="KW-1185">Reference proteome</keyword>